<evidence type="ECO:0000256" key="1">
    <source>
        <dbReference type="SAM" id="MobiDB-lite"/>
    </source>
</evidence>
<gene>
    <name evidence="2" type="ORF">EGW08_006483</name>
</gene>
<protein>
    <submittedName>
        <fullName evidence="2">Uncharacterized protein</fullName>
    </submittedName>
</protein>
<keyword evidence="3" id="KW-1185">Reference proteome</keyword>
<name>A0A3S0ZXW4_ELYCH</name>
<dbReference type="Proteomes" id="UP000271974">
    <property type="component" value="Unassembled WGS sequence"/>
</dbReference>
<feature type="region of interest" description="Disordered" evidence="1">
    <location>
        <begin position="102"/>
        <end position="128"/>
    </location>
</feature>
<dbReference type="EMBL" id="RQTK01000160">
    <property type="protein sequence ID" value="RUS85769.1"/>
    <property type="molecule type" value="Genomic_DNA"/>
</dbReference>
<accession>A0A3S0ZXW4</accession>
<feature type="non-terminal residue" evidence="2">
    <location>
        <position position="128"/>
    </location>
</feature>
<dbReference type="AlphaFoldDB" id="A0A3S0ZXW4"/>
<organism evidence="2 3">
    <name type="scientific">Elysia chlorotica</name>
    <name type="common">Eastern emerald elysia</name>
    <name type="synonym">Sea slug</name>
    <dbReference type="NCBI Taxonomy" id="188477"/>
    <lineage>
        <taxon>Eukaryota</taxon>
        <taxon>Metazoa</taxon>
        <taxon>Spiralia</taxon>
        <taxon>Lophotrochozoa</taxon>
        <taxon>Mollusca</taxon>
        <taxon>Gastropoda</taxon>
        <taxon>Heterobranchia</taxon>
        <taxon>Euthyneura</taxon>
        <taxon>Panpulmonata</taxon>
        <taxon>Sacoglossa</taxon>
        <taxon>Placobranchoidea</taxon>
        <taxon>Plakobranchidae</taxon>
        <taxon>Elysia</taxon>
    </lineage>
</organism>
<evidence type="ECO:0000313" key="3">
    <source>
        <dbReference type="Proteomes" id="UP000271974"/>
    </source>
</evidence>
<evidence type="ECO:0000313" key="2">
    <source>
        <dbReference type="EMBL" id="RUS85769.1"/>
    </source>
</evidence>
<sequence length="128" mass="14727">MSQKILHKTLERENDVLDEEAKMILTDMFNEQRKLRAILSLLTNHSRCIRCQPNTRLERELLELKTRAGYHDGQDARQARAGYHDGQDARYVRQASVDVPPALKARAGYHDGQDARQVRPALKTRAGY</sequence>
<comment type="caution">
    <text evidence="2">The sequence shown here is derived from an EMBL/GenBank/DDBJ whole genome shotgun (WGS) entry which is preliminary data.</text>
</comment>
<feature type="compositionally biased region" description="Basic and acidic residues" evidence="1">
    <location>
        <begin position="108"/>
        <end position="117"/>
    </location>
</feature>
<proteinExistence type="predicted"/>
<reference evidence="2 3" key="1">
    <citation type="submission" date="2019-01" db="EMBL/GenBank/DDBJ databases">
        <title>A draft genome assembly of the solar-powered sea slug Elysia chlorotica.</title>
        <authorList>
            <person name="Cai H."/>
            <person name="Li Q."/>
            <person name="Fang X."/>
            <person name="Li J."/>
            <person name="Curtis N.E."/>
            <person name="Altenburger A."/>
            <person name="Shibata T."/>
            <person name="Feng M."/>
            <person name="Maeda T."/>
            <person name="Schwartz J.A."/>
            <person name="Shigenobu S."/>
            <person name="Lundholm N."/>
            <person name="Nishiyama T."/>
            <person name="Yang H."/>
            <person name="Hasebe M."/>
            <person name="Li S."/>
            <person name="Pierce S.K."/>
            <person name="Wang J."/>
        </authorList>
    </citation>
    <scope>NUCLEOTIDE SEQUENCE [LARGE SCALE GENOMIC DNA]</scope>
    <source>
        <strain evidence="2">EC2010</strain>
        <tissue evidence="2">Whole organism of an adult</tissue>
    </source>
</reference>